<dbReference type="Pfam" id="PF20357">
    <property type="entry name" value="DUF6652"/>
    <property type="match status" value="1"/>
</dbReference>
<protein>
    <recommendedName>
        <fullName evidence="4">ABC-2 family transporter protein</fullName>
    </recommendedName>
</protein>
<feature type="transmembrane region" description="Helical" evidence="1">
    <location>
        <begin position="7"/>
        <end position="25"/>
    </location>
</feature>
<accession>A0ABS2GK32</accession>
<comment type="caution">
    <text evidence="2">The sequence shown here is derived from an EMBL/GenBank/DDBJ whole genome shotgun (WGS) entry which is preliminary data.</text>
</comment>
<keyword evidence="1" id="KW-0812">Transmembrane</keyword>
<evidence type="ECO:0000256" key="1">
    <source>
        <dbReference type="SAM" id="Phobius"/>
    </source>
</evidence>
<dbReference type="RefSeq" id="WP_204719799.1">
    <property type="nucleotide sequence ID" value="NZ_JACSNR010000002.1"/>
</dbReference>
<keyword evidence="1" id="KW-0472">Membrane</keyword>
<name>A0ABS2GK32_9FIRM</name>
<sequence>MRRFWQYQPIILAVWPYLILISLSLPDADAFSRFLTLYTLLTVPVYLCSFCRAGQLRRAGDTAALTKTALWVKLAHIPFYLGIFLLGGVLILVMVVPIFTIVSPLLVMLMAFCDYLLLLTSSWYAVSAVRLLWSRGRISLFGALCCTLCLCCFVLDFFAAWYLRRTVCSCPE</sequence>
<gene>
    <name evidence="2" type="ORF">H9X81_03340</name>
</gene>
<reference evidence="2 3" key="1">
    <citation type="journal article" date="2021" name="Sci. Rep.">
        <title>The distribution of antibiotic resistance genes in chicken gut microbiota commensals.</title>
        <authorList>
            <person name="Juricova H."/>
            <person name="Matiasovicova J."/>
            <person name="Kubasova T."/>
            <person name="Cejkova D."/>
            <person name="Rychlik I."/>
        </authorList>
    </citation>
    <scope>NUCLEOTIDE SEQUENCE [LARGE SCALE GENOMIC DNA]</scope>
    <source>
        <strain evidence="2 3">An564</strain>
    </source>
</reference>
<proteinExistence type="predicted"/>
<evidence type="ECO:0008006" key="4">
    <source>
        <dbReference type="Google" id="ProtNLM"/>
    </source>
</evidence>
<feature type="transmembrane region" description="Helical" evidence="1">
    <location>
        <begin position="77"/>
        <end position="99"/>
    </location>
</feature>
<evidence type="ECO:0000313" key="2">
    <source>
        <dbReference type="EMBL" id="MBM6922727.1"/>
    </source>
</evidence>
<dbReference type="Proteomes" id="UP000724149">
    <property type="component" value="Unassembled WGS sequence"/>
</dbReference>
<organism evidence="2 3">
    <name type="scientific">Hydrogenoanaerobacterium saccharovorans</name>
    <dbReference type="NCBI Taxonomy" id="474960"/>
    <lineage>
        <taxon>Bacteria</taxon>
        <taxon>Bacillati</taxon>
        <taxon>Bacillota</taxon>
        <taxon>Clostridia</taxon>
        <taxon>Eubacteriales</taxon>
        <taxon>Oscillospiraceae</taxon>
        <taxon>Hydrogenoanaerobacterium</taxon>
    </lineage>
</organism>
<feature type="transmembrane region" description="Helical" evidence="1">
    <location>
        <begin position="138"/>
        <end position="163"/>
    </location>
</feature>
<feature type="transmembrane region" description="Helical" evidence="1">
    <location>
        <begin position="105"/>
        <end position="126"/>
    </location>
</feature>
<dbReference type="EMBL" id="JACSNR010000002">
    <property type="protein sequence ID" value="MBM6922727.1"/>
    <property type="molecule type" value="Genomic_DNA"/>
</dbReference>
<feature type="transmembrane region" description="Helical" evidence="1">
    <location>
        <begin position="31"/>
        <end position="48"/>
    </location>
</feature>
<evidence type="ECO:0000313" key="3">
    <source>
        <dbReference type="Proteomes" id="UP000724149"/>
    </source>
</evidence>
<keyword evidence="1" id="KW-1133">Transmembrane helix</keyword>
<dbReference type="InterPro" id="IPR046594">
    <property type="entry name" value="DUF6652"/>
</dbReference>
<keyword evidence="3" id="KW-1185">Reference proteome</keyword>